<evidence type="ECO:0000256" key="1">
    <source>
        <dbReference type="ARBA" id="ARBA00023125"/>
    </source>
</evidence>
<feature type="domain" description="HTH cro/C1-type" evidence="2">
    <location>
        <begin position="9"/>
        <end position="64"/>
    </location>
</feature>
<dbReference type="SMART" id="SM00530">
    <property type="entry name" value="HTH_XRE"/>
    <property type="match status" value="1"/>
</dbReference>
<reference evidence="3" key="1">
    <citation type="submission" date="2022-12" db="EMBL/GenBank/DDBJ databases">
        <authorList>
            <person name="Wang J."/>
        </authorList>
    </citation>
    <scope>NUCLEOTIDE SEQUENCE</scope>
    <source>
        <strain evidence="3">HY-45-18</strain>
    </source>
</reference>
<dbReference type="PROSITE" id="PS50943">
    <property type="entry name" value="HTH_CROC1"/>
    <property type="match status" value="1"/>
</dbReference>
<dbReference type="Gene3D" id="1.10.260.40">
    <property type="entry name" value="lambda repressor-like DNA-binding domains"/>
    <property type="match status" value="1"/>
</dbReference>
<accession>A0ABT4CUZ3</accession>
<name>A0ABT4CUZ3_9CLOT</name>
<gene>
    <name evidence="3" type="ORF">OW763_00350</name>
</gene>
<evidence type="ECO:0000313" key="3">
    <source>
        <dbReference type="EMBL" id="MCY6482808.1"/>
    </source>
</evidence>
<evidence type="ECO:0000259" key="2">
    <source>
        <dbReference type="PROSITE" id="PS50943"/>
    </source>
</evidence>
<keyword evidence="4" id="KW-1185">Reference proteome</keyword>
<dbReference type="InterPro" id="IPR001387">
    <property type="entry name" value="Cro/C1-type_HTH"/>
</dbReference>
<proteinExistence type="predicted"/>
<dbReference type="SUPFAM" id="SSF47413">
    <property type="entry name" value="lambda repressor-like DNA-binding domains"/>
    <property type="match status" value="1"/>
</dbReference>
<comment type="caution">
    <text evidence="3">The sequence shown here is derived from an EMBL/GenBank/DDBJ whole genome shotgun (WGS) entry which is preliminary data.</text>
</comment>
<sequence>MQQQLGETIRKYRKQKGYTMTQLADKLNISIGLLSNIETGKTDSFQLTLLNNIIKKLSIPISELELFSKSYPIEELNINNTKDFKKLRSSLEKLIDAFITTFSALSFDEGKIALVTNMLIKELQTINQLIE</sequence>
<dbReference type="InterPro" id="IPR050807">
    <property type="entry name" value="TransReg_Diox_bact_type"/>
</dbReference>
<dbReference type="CDD" id="cd00093">
    <property type="entry name" value="HTH_XRE"/>
    <property type="match status" value="1"/>
</dbReference>
<evidence type="ECO:0000313" key="4">
    <source>
        <dbReference type="Proteomes" id="UP001078443"/>
    </source>
</evidence>
<dbReference type="EMBL" id="JAPQER010000001">
    <property type="protein sequence ID" value="MCY6482808.1"/>
    <property type="molecule type" value="Genomic_DNA"/>
</dbReference>
<dbReference type="RefSeq" id="WP_268039071.1">
    <property type="nucleotide sequence ID" value="NZ_JAPQER010000001.1"/>
</dbReference>
<dbReference type="PANTHER" id="PTHR46797:SF1">
    <property type="entry name" value="METHYLPHOSPHONATE SYNTHASE"/>
    <property type="match status" value="1"/>
</dbReference>
<protein>
    <submittedName>
        <fullName evidence="3">Helix-turn-helix transcriptional regulator</fullName>
    </submittedName>
</protein>
<dbReference type="InterPro" id="IPR010982">
    <property type="entry name" value="Lambda_DNA-bd_dom_sf"/>
</dbReference>
<dbReference type="Pfam" id="PF01381">
    <property type="entry name" value="HTH_3"/>
    <property type="match status" value="1"/>
</dbReference>
<keyword evidence="1" id="KW-0238">DNA-binding</keyword>
<organism evidence="3 4">
    <name type="scientific">Clostridium aestuarii</name>
    <dbReference type="NCBI Taxonomy" id="338193"/>
    <lineage>
        <taxon>Bacteria</taxon>
        <taxon>Bacillati</taxon>
        <taxon>Bacillota</taxon>
        <taxon>Clostridia</taxon>
        <taxon>Eubacteriales</taxon>
        <taxon>Clostridiaceae</taxon>
        <taxon>Clostridium</taxon>
    </lineage>
</organism>
<dbReference type="Proteomes" id="UP001078443">
    <property type="component" value="Unassembled WGS sequence"/>
</dbReference>
<dbReference type="PANTHER" id="PTHR46797">
    <property type="entry name" value="HTH-TYPE TRANSCRIPTIONAL REGULATOR"/>
    <property type="match status" value="1"/>
</dbReference>